<dbReference type="EMBL" id="JAUORK010000008">
    <property type="protein sequence ID" value="MDO6672048.1"/>
    <property type="molecule type" value="Genomic_DNA"/>
</dbReference>
<dbReference type="AlphaFoldDB" id="A0AAP4U0Z6"/>
<dbReference type="PANTHER" id="PTHR12526">
    <property type="entry name" value="GLYCOSYLTRANSFERASE"/>
    <property type="match status" value="1"/>
</dbReference>
<dbReference type="Pfam" id="PF00534">
    <property type="entry name" value="Glycos_transf_1"/>
    <property type="match status" value="1"/>
</dbReference>
<sequence>MRTLVVVRSLKMGGMERVAVNLADSLAANDHETHMVIWRGRDQVLEPQDASVQQHIVPIQQRVQRSVGGALTTLASRLVLNPVIRRSNFVWVGKAGGEEFAAWLKEFEQKHGKVDRIIFRGLGTFEQVWGFKDSRARYVLENRVNFSGPQWKQRMFARCLLEDKHLVAVSEDVAQGARDIARQHGVTPAHIETIVNACPITRIREQAAMDEPDIPAEPFILNVARLVPQKDHALLLEAYALANPKEPLVIVGAGNCREALEAQAESLGISERVIFAGQRDNPYAWMRAAKLFVLSSRVEGMGIVLMEALACGTPVVSVDCRGGIREILKGELEHAIAPHSAEGLARRMNELLAEEGYPVREEWLADFCPHTMVERFLAEPATNDPWDEVREQSPDAADQPHSRAARG</sequence>
<feature type="region of interest" description="Disordered" evidence="1">
    <location>
        <begin position="382"/>
        <end position="407"/>
    </location>
</feature>
<protein>
    <submittedName>
        <fullName evidence="3">Glycosyltransferase</fullName>
        <ecNumber evidence="3">2.4.-.-</ecNumber>
    </submittedName>
</protein>
<evidence type="ECO:0000313" key="3">
    <source>
        <dbReference type="EMBL" id="MDO6672048.1"/>
    </source>
</evidence>
<dbReference type="RefSeq" id="WP_303593681.1">
    <property type="nucleotide sequence ID" value="NZ_JAUORK010000008.1"/>
</dbReference>
<accession>A0AAP4U0Z6</accession>
<gene>
    <name evidence="3" type="ORF">Q4535_07925</name>
</gene>
<feature type="compositionally biased region" description="Basic and acidic residues" evidence="1">
    <location>
        <begin position="387"/>
        <end position="401"/>
    </location>
</feature>
<comment type="caution">
    <text evidence="3">The sequence shown here is derived from an EMBL/GenBank/DDBJ whole genome shotgun (WGS) entry which is preliminary data.</text>
</comment>
<keyword evidence="3" id="KW-0808">Transferase</keyword>
<dbReference type="GO" id="GO:1901135">
    <property type="term" value="P:carbohydrate derivative metabolic process"/>
    <property type="evidence" value="ECO:0007669"/>
    <property type="project" value="UniProtKB-ARBA"/>
</dbReference>
<name>A0AAP4U0Z6_9GAMM</name>
<dbReference type="SUPFAM" id="SSF53756">
    <property type="entry name" value="UDP-Glycosyltransferase/glycogen phosphorylase"/>
    <property type="match status" value="1"/>
</dbReference>
<evidence type="ECO:0000256" key="1">
    <source>
        <dbReference type="SAM" id="MobiDB-lite"/>
    </source>
</evidence>
<dbReference type="Proteomes" id="UP001170481">
    <property type="component" value="Unassembled WGS sequence"/>
</dbReference>
<proteinExistence type="predicted"/>
<reference evidence="3" key="1">
    <citation type="submission" date="2023-07" db="EMBL/GenBank/DDBJ databases">
        <title>Genome content predicts the carbon catabolic preferences of heterotrophic bacteria.</title>
        <authorList>
            <person name="Gralka M."/>
        </authorList>
    </citation>
    <scope>NUCLEOTIDE SEQUENCE</scope>
    <source>
        <strain evidence="3">C2R13</strain>
    </source>
</reference>
<dbReference type="CDD" id="cd03811">
    <property type="entry name" value="GT4_GT28_WabH-like"/>
    <property type="match status" value="1"/>
</dbReference>
<evidence type="ECO:0000259" key="2">
    <source>
        <dbReference type="Pfam" id="PF00534"/>
    </source>
</evidence>
<dbReference type="GO" id="GO:0016757">
    <property type="term" value="F:glycosyltransferase activity"/>
    <property type="evidence" value="ECO:0007669"/>
    <property type="project" value="UniProtKB-KW"/>
</dbReference>
<organism evidence="3 4">
    <name type="scientific">Cobetia amphilecti</name>
    <dbReference type="NCBI Taxonomy" id="1055104"/>
    <lineage>
        <taxon>Bacteria</taxon>
        <taxon>Pseudomonadati</taxon>
        <taxon>Pseudomonadota</taxon>
        <taxon>Gammaproteobacteria</taxon>
        <taxon>Oceanospirillales</taxon>
        <taxon>Halomonadaceae</taxon>
        <taxon>Cobetia</taxon>
    </lineage>
</organism>
<keyword evidence="3" id="KW-0328">Glycosyltransferase</keyword>
<feature type="domain" description="Glycosyl transferase family 1" evidence="2">
    <location>
        <begin position="216"/>
        <end position="358"/>
    </location>
</feature>
<dbReference type="InterPro" id="IPR001296">
    <property type="entry name" value="Glyco_trans_1"/>
</dbReference>
<dbReference type="EC" id="2.4.-.-" evidence="3"/>
<evidence type="ECO:0000313" key="4">
    <source>
        <dbReference type="Proteomes" id="UP001170481"/>
    </source>
</evidence>
<dbReference type="Gene3D" id="3.40.50.2000">
    <property type="entry name" value="Glycogen Phosphorylase B"/>
    <property type="match status" value="2"/>
</dbReference>